<dbReference type="Gene3D" id="2.60.40.420">
    <property type="entry name" value="Cupredoxins - blue copper proteins"/>
    <property type="match status" value="2"/>
</dbReference>
<dbReference type="GO" id="GO:0005507">
    <property type="term" value="F:copper ion binding"/>
    <property type="evidence" value="ECO:0007669"/>
    <property type="project" value="InterPro"/>
</dbReference>
<feature type="domain" description="Plastocyanin-like" evidence="5">
    <location>
        <begin position="44"/>
        <end position="133"/>
    </location>
</feature>
<feature type="domain" description="Plastocyanin-like" evidence="6">
    <location>
        <begin position="3"/>
        <end position="28"/>
    </location>
</feature>
<dbReference type="InterPro" id="IPR011707">
    <property type="entry name" value="Cu-oxidase-like_N"/>
</dbReference>
<protein>
    <recommendedName>
        <fullName evidence="9">Plastocyanin-like domain-containing protein</fullName>
    </recommendedName>
</protein>
<keyword evidence="2" id="KW-0479">Metal-binding</keyword>
<organism evidence="7 8">
    <name type="scientific">Gossypium barbadense</name>
    <name type="common">Sea Island cotton</name>
    <name type="synonym">Hibiscus barbadensis</name>
    <dbReference type="NCBI Taxonomy" id="3634"/>
    <lineage>
        <taxon>Eukaryota</taxon>
        <taxon>Viridiplantae</taxon>
        <taxon>Streptophyta</taxon>
        <taxon>Embryophyta</taxon>
        <taxon>Tracheophyta</taxon>
        <taxon>Spermatophyta</taxon>
        <taxon>Magnoliopsida</taxon>
        <taxon>eudicotyledons</taxon>
        <taxon>Gunneridae</taxon>
        <taxon>Pentapetalae</taxon>
        <taxon>rosids</taxon>
        <taxon>malvids</taxon>
        <taxon>Malvales</taxon>
        <taxon>Malvaceae</taxon>
        <taxon>Malvoideae</taxon>
        <taxon>Gossypium</taxon>
    </lineage>
</organism>
<dbReference type="PANTHER" id="PTHR11709">
    <property type="entry name" value="MULTI-COPPER OXIDASE"/>
    <property type="match status" value="1"/>
</dbReference>
<evidence type="ECO:0000313" key="7">
    <source>
        <dbReference type="EMBL" id="PPS07165.1"/>
    </source>
</evidence>
<dbReference type="PANTHER" id="PTHR11709:SF394">
    <property type="entry name" value="FI03373P-RELATED"/>
    <property type="match status" value="1"/>
</dbReference>
<dbReference type="GO" id="GO:0009506">
    <property type="term" value="C:plasmodesma"/>
    <property type="evidence" value="ECO:0007669"/>
    <property type="project" value="TreeGrafter"/>
</dbReference>
<dbReference type="EMBL" id="KZ664175">
    <property type="protein sequence ID" value="PPS07165.1"/>
    <property type="molecule type" value="Genomic_DNA"/>
</dbReference>
<sequence length="234" mass="26837">MEQPGTYFYHVHYGMQRSEGLYGSLIVHIADGKKEPFRYDDELNLLLSDWWHKSSHEQEVGISSNPYRPNLSVYQLANASSKEMNNAHPRSWNKTYRLRIASTTALASLHLAIEDHNVTEVEGDGNYVQPNQTLSKVKDLPKCEPPKTPQLNDYDRSKAFTKSIFALQGKDHKPEPKTYHCRIILLNTQDKINGFIKWSINNPFLTWASLNMVSAIPLTRKAHKTTMIKVLITL</sequence>
<dbReference type="Proteomes" id="UP000239757">
    <property type="component" value="Unassembled WGS sequence"/>
</dbReference>
<gene>
    <name evidence="7" type="ORF">GOBAR_AA13498</name>
</gene>
<evidence type="ECO:0008006" key="9">
    <source>
        <dbReference type="Google" id="ProtNLM"/>
    </source>
</evidence>
<evidence type="ECO:0000313" key="8">
    <source>
        <dbReference type="Proteomes" id="UP000239757"/>
    </source>
</evidence>
<dbReference type="GO" id="GO:0016491">
    <property type="term" value="F:oxidoreductase activity"/>
    <property type="evidence" value="ECO:0007669"/>
    <property type="project" value="UniProtKB-KW"/>
</dbReference>
<evidence type="ECO:0000256" key="2">
    <source>
        <dbReference type="ARBA" id="ARBA00022723"/>
    </source>
</evidence>
<keyword evidence="3" id="KW-0560">Oxidoreductase</keyword>
<dbReference type="SUPFAM" id="SSF49503">
    <property type="entry name" value="Cupredoxins"/>
    <property type="match status" value="2"/>
</dbReference>
<evidence type="ECO:0000256" key="1">
    <source>
        <dbReference type="ARBA" id="ARBA00010609"/>
    </source>
</evidence>
<dbReference type="InterPro" id="IPR001117">
    <property type="entry name" value="Cu-oxidase_2nd"/>
</dbReference>
<name>A0A2P5XUY3_GOSBA</name>
<keyword evidence="4" id="KW-0186">Copper</keyword>
<proteinExistence type="inferred from homology"/>
<evidence type="ECO:0000259" key="6">
    <source>
        <dbReference type="Pfam" id="PF07732"/>
    </source>
</evidence>
<comment type="similarity">
    <text evidence="1">Belongs to the multicopper oxidase family.</text>
</comment>
<dbReference type="AlphaFoldDB" id="A0A2P5XUY3"/>
<dbReference type="Pfam" id="PF07732">
    <property type="entry name" value="Cu-oxidase_3"/>
    <property type="match status" value="1"/>
</dbReference>
<evidence type="ECO:0000256" key="4">
    <source>
        <dbReference type="ARBA" id="ARBA00023008"/>
    </source>
</evidence>
<dbReference type="Pfam" id="PF00394">
    <property type="entry name" value="Cu-oxidase"/>
    <property type="match status" value="1"/>
</dbReference>
<accession>A0A2P5XUY3</accession>
<evidence type="ECO:0000259" key="5">
    <source>
        <dbReference type="Pfam" id="PF00394"/>
    </source>
</evidence>
<dbReference type="OrthoDB" id="2121828at2759"/>
<reference evidence="7 8" key="1">
    <citation type="submission" date="2015-01" db="EMBL/GenBank/DDBJ databases">
        <title>Genome of allotetraploid Gossypium barbadense reveals genomic plasticity and fiber elongation in cotton evolution.</title>
        <authorList>
            <person name="Chen X."/>
            <person name="Liu X."/>
            <person name="Zhao B."/>
            <person name="Zheng H."/>
            <person name="Hu Y."/>
            <person name="Lu G."/>
            <person name="Yang C."/>
            <person name="Chen J."/>
            <person name="Shan C."/>
            <person name="Zhang L."/>
            <person name="Zhou Y."/>
            <person name="Wang L."/>
            <person name="Guo W."/>
            <person name="Bai Y."/>
            <person name="Ruan J."/>
            <person name="Shangguan X."/>
            <person name="Mao Y."/>
            <person name="Jiang J."/>
            <person name="Zhu Y."/>
            <person name="Lei J."/>
            <person name="Kang H."/>
            <person name="Chen S."/>
            <person name="He X."/>
            <person name="Wang R."/>
            <person name="Wang Y."/>
            <person name="Chen J."/>
            <person name="Wang L."/>
            <person name="Yu S."/>
            <person name="Wang B."/>
            <person name="Wei J."/>
            <person name="Song S."/>
            <person name="Lu X."/>
            <person name="Gao Z."/>
            <person name="Gu W."/>
            <person name="Deng X."/>
            <person name="Ma D."/>
            <person name="Wang S."/>
            <person name="Liang W."/>
            <person name="Fang L."/>
            <person name="Cai C."/>
            <person name="Zhu X."/>
            <person name="Zhou B."/>
            <person name="Zhang Y."/>
            <person name="Chen Z."/>
            <person name="Xu S."/>
            <person name="Zhu R."/>
            <person name="Wang S."/>
            <person name="Zhang T."/>
            <person name="Zhao G."/>
        </authorList>
    </citation>
    <scope>NUCLEOTIDE SEQUENCE [LARGE SCALE GENOMIC DNA]</scope>
    <source>
        <strain evidence="8">cv. Xinhai21</strain>
        <tissue evidence="7">Leaf</tissue>
    </source>
</reference>
<dbReference type="InterPro" id="IPR045087">
    <property type="entry name" value="Cu-oxidase_fam"/>
</dbReference>
<evidence type="ECO:0000256" key="3">
    <source>
        <dbReference type="ARBA" id="ARBA00023002"/>
    </source>
</evidence>
<dbReference type="InterPro" id="IPR008972">
    <property type="entry name" value="Cupredoxin"/>
</dbReference>